<evidence type="ECO:0000256" key="3">
    <source>
        <dbReference type="ARBA" id="ARBA00022801"/>
    </source>
</evidence>
<dbReference type="RefSeq" id="WP_002708132.1">
    <property type="nucleotide sequence ID" value="NZ_JH651384.1"/>
</dbReference>
<feature type="signal peptide" evidence="5">
    <location>
        <begin position="1"/>
        <end position="25"/>
    </location>
</feature>
<dbReference type="PROSITE" id="PS51935">
    <property type="entry name" value="NLPC_P60"/>
    <property type="match status" value="1"/>
</dbReference>
<evidence type="ECO:0000313" key="7">
    <source>
        <dbReference type="EMBL" id="EIJ34191.1"/>
    </source>
</evidence>
<organism evidence="7 8">
    <name type="scientific">Thiothrix nivea (strain ATCC 35100 / DSM 5205 / JP2)</name>
    <dbReference type="NCBI Taxonomy" id="870187"/>
    <lineage>
        <taxon>Bacteria</taxon>
        <taxon>Pseudomonadati</taxon>
        <taxon>Pseudomonadota</taxon>
        <taxon>Gammaproteobacteria</taxon>
        <taxon>Thiotrichales</taxon>
        <taxon>Thiotrichaceae</taxon>
        <taxon>Thiothrix</taxon>
    </lineage>
</organism>
<evidence type="ECO:0000256" key="2">
    <source>
        <dbReference type="ARBA" id="ARBA00022670"/>
    </source>
</evidence>
<dbReference type="InterPro" id="IPR038765">
    <property type="entry name" value="Papain-like_cys_pep_sf"/>
</dbReference>
<dbReference type="EMBL" id="JH651384">
    <property type="protein sequence ID" value="EIJ34191.1"/>
    <property type="molecule type" value="Genomic_DNA"/>
</dbReference>
<feature type="domain" description="NlpC/P60" evidence="6">
    <location>
        <begin position="48"/>
        <end position="171"/>
    </location>
</feature>
<gene>
    <name evidence="7" type="ORF">Thini_1597</name>
</gene>
<proteinExistence type="inferred from homology"/>
<dbReference type="Gene3D" id="3.90.1720.10">
    <property type="entry name" value="endopeptidase domain like (from Nostoc punctiforme)"/>
    <property type="match status" value="1"/>
</dbReference>
<dbReference type="PROSITE" id="PS51257">
    <property type="entry name" value="PROKAR_LIPOPROTEIN"/>
    <property type="match status" value="1"/>
</dbReference>
<dbReference type="AlphaFoldDB" id="A0A656HAU8"/>
<keyword evidence="3" id="KW-0378">Hydrolase</keyword>
<keyword evidence="2" id="KW-0645">Protease</keyword>
<evidence type="ECO:0000256" key="4">
    <source>
        <dbReference type="ARBA" id="ARBA00022807"/>
    </source>
</evidence>
<dbReference type="SUPFAM" id="SSF54001">
    <property type="entry name" value="Cysteine proteinases"/>
    <property type="match status" value="1"/>
</dbReference>
<comment type="similarity">
    <text evidence="1">Belongs to the peptidase C40 family.</text>
</comment>
<evidence type="ECO:0000259" key="6">
    <source>
        <dbReference type="PROSITE" id="PS51935"/>
    </source>
</evidence>
<dbReference type="OrthoDB" id="9807055at2"/>
<evidence type="ECO:0000313" key="8">
    <source>
        <dbReference type="Proteomes" id="UP000005317"/>
    </source>
</evidence>
<protein>
    <submittedName>
        <fullName evidence="7">NLP/P60 protein</fullName>
    </submittedName>
</protein>
<dbReference type="PANTHER" id="PTHR47053">
    <property type="entry name" value="MUREIN DD-ENDOPEPTIDASE MEPH-RELATED"/>
    <property type="match status" value="1"/>
</dbReference>
<dbReference type="Proteomes" id="UP000005317">
    <property type="component" value="Unassembled WGS sequence"/>
</dbReference>
<dbReference type="GO" id="GO:0008234">
    <property type="term" value="F:cysteine-type peptidase activity"/>
    <property type="evidence" value="ECO:0007669"/>
    <property type="project" value="UniProtKB-KW"/>
</dbReference>
<sequence length="179" mass="19461" precursor="true">MYHRLIAQGAAILLAVVLSGCSSLSDESNQVKVAEAKATKIPAQQKSVTLLDRVVWNAQKQQGKMYRWGGTSPVTGFDCSGLTQYAFRNGAQVAIPRTAAEQYAAAVKVPRGRAEKGDLVFFNTSGKRVSHVGIYLGKNRFVHAPRTGKAITTSELKGYWEKRLIGFGRIPGACRPSYS</sequence>
<dbReference type="Pfam" id="PF00877">
    <property type="entry name" value="NLPC_P60"/>
    <property type="match status" value="1"/>
</dbReference>
<evidence type="ECO:0000256" key="5">
    <source>
        <dbReference type="SAM" id="SignalP"/>
    </source>
</evidence>
<name>A0A656HAU8_THINJ</name>
<keyword evidence="8" id="KW-1185">Reference proteome</keyword>
<reference evidence="8" key="1">
    <citation type="journal article" date="2011" name="Stand. Genomic Sci.">
        <title>Genome sequence of the filamentous, gliding Thiothrix nivea neotype strain (JP2(T)).</title>
        <authorList>
            <person name="Lapidus A."/>
            <person name="Nolan M."/>
            <person name="Lucas S."/>
            <person name="Glavina Del Rio T."/>
            <person name="Tice H."/>
            <person name="Cheng J.F."/>
            <person name="Tapia R."/>
            <person name="Han C."/>
            <person name="Goodwin L."/>
            <person name="Pitluck S."/>
            <person name="Liolios K."/>
            <person name="Pagani I."/>
            <person name="Ivanova N."/>
            <person name="Huntemann M."/>
            <person name="Mavromatis K."/>
            <person name="Mikhailova N."/>
            <person name="Pati A."/>
            <person name="Chen A."/>
            <person name="Palaniappan K."/>
            <person name="Land M."/>
            <person name="Brambilla E.M."/>
            <person name="Rohde M."/>
            <person name="Abt B."/>
            <person name="Verbarg S."/>
            <person name="Goker M."/>
            <person name="Bristow J."/>
            <person name="Eisen J.A."/>
            <person name="Markowitz V."/>
            <person name="Hugenholtz P."/>
            <person name="Kyrpides N.C."/>
            <person name="Klenk H.P."/>
            <person name="Woyke T."/>
        </authorList>
    </citation>
    <scope>NUCLEOTIDE SEQUENCE [LARGE SCALE GENOMIC DNA]</scope>
    <source>
        <strain evidence="8">ATCC 35100 / DSM 5205 / JP2</strain>
    </source>
</reference>
<evidence type="ECO:0000256" key="1">
    <source>
        <dbReference type="ARBA" id="ARBA00007074"/>
    </source>
</evidence>
<keyword evidence="4" id="KW-0788">Thiol protease</keyword>
<keyword evidence="5" id="KW-0732">Signal</keyword>
<dbReference type="InterPro" id="IPR051202">
    <property type="entry name" value="Peptidase_C40"/>
</dbReference>
<dbReference type="GO" id="GO:0006508">
    <property type="term" value="P:proteolysis"/>
    <property type="evidence" value="ECO:0007669"/>
    <property type="project" value="UniProtKB-KW"/>
</dbReference>
<feature type="chain" id="PRO_5024882083" evidence="5">
    <location>
        <begin position="26"/>
        <end position="179"/>
    </location>
</feature>
<accession>A0A656HAU8</accession>
<dbReference type="InterPro" id="IPR000064">
    <property type="entry name" value="NLP_P60_dom"/>
</dbReference>
<dbReference type="PANTHER" id="PTHR47053:SF1">
    <property type="entry name" value="MUREIN DD-ENDOPEPTIDASE MEPH-RELATED"/>
    <property type="match status" value="1"/>
</dbReference>